<dbReference type="AlphaFoldDB" id="A0A0G4J7U6"/>
<keyword evidence="3" id="KW-0496">Mitochondrion</keyword>
<evidence type="ECO:0000256" key="1">
    <source>
        <dbReference type="SAM" id="MobiDB-lite"/>
    </source>
</evidence>
<reference evidence="3 5" key="2">
    <citation type="submission" date="2018-03" db="EMBL/GenBank/DDBJ databases">
        <authorList>
            <person name="Fogelqvist J."/>
        </authorList>
    </citation>
    <scope>NUCLEOTIDE SEQUENCE [LARGE SCALE GENOMIC DNA]</scope>
</reference>
<dbReference type="EMBL" id="CDSF01000155">
    <property type="protein sequence ID" value="CEP03668.1"/>
    <property type="molecule type" value="Genomic_DNA"/>
</dbReference>
<protein>
    <submittedName>
        <fullName evidence="2">Uncharacterized protein</fullName>
    </submittedName>
</protein>
<feature type="region of interest" description="Disordered" evidence="1">
    <location>
        <begin position="119"/>
        <end position="150"/>
    </location>
</feature>
<name>A0A0G4J7U6_PLABS</name>
<accession>A0A0G4J7U6</accession>
<keyword evidence="4" id="KW-1185">Reference proteome</keyword>
<dbReference type="Proteomes" id="UP000039324">
    <property type="component" value="Unassembled WGS sequence"/>
</dbReference>
<gene>
    <name evidence="2" type="ORF">PBRA_003275</name>
    <name evidence="3" type="ORF">PLBR_LOCUS6848</name>
</gene>
<sequence>MCAAKEHPVATSWPCRRYDGTRLSNACTRFTGERASAHGIFGRNSTDVKSQDRFAHVKSVLVERSQWVERHRRQTSPDPGRAHANDESSALREQLKTTLAEFAKTQTELRLARERLLELEGNRTHPPDPSQAIASESSSADPRHNDNAGAVATPHSRLHAMLNPTAYRAQLRFQFGSSAVTTPLTVPTAVVGRQYGVCWRLSCSAMPRVTMQHLTKQLADVPFPITDVDGGATWLDKEPVKVVLSGFPIDSPNGQQATTVIHTLSPANSSMFAPRYCADKKASLYIYQSRRTAPGTQAVCRLSLWMAKKASRNRLAAVVVTFQEDSPTSAANIRDAQ</sequence>
<organism evidence="2 4">
    <name type="scientific">Plasmodiophora brassicae</name>
    <name type="common">Clubroot disease agent</name>
    <dbReference type="NCBI Taxonomy" id="37360"/>
    <lineage>
        <taxon>Eukaryota</taxon>
        <taxon>Sar</taxon>
        <taxon>Rhizaria</taxon>
        <taxon>Endomyxa</taxon>
        <taxon>Phytomyxea</taxon>
        <taxon>Plasmodiophorida</taxon>
        <taxon>Plasmodiophoridae</taxon>
        <taxon>Plasmodiophora</taxon>
    </lineage>
</organism>
<feature type="compositionally biased region" description="Basic and acidic residues" evidence="1">
    <location>
        <begin position="80"/>
        <end position="90"/>
    </location>
</feature>
<evidence type="ECO:0000313" key="3">
    <source>
        <dbReference type="EMBL" id="SPQ99633.1"/>
    </source>
</evidence>
<evidence type="ECO:0000313" key="5">
    <source>
        <dbReference type="Proteomes" id="UP000290189"/>
    </source>
</evidence>
<feature type="region of interest" description="Disordered" evidence="1">
    <location>
        <begin position="68"/>
        <end position="90"/>
    </location>
</feature>
<reference evidence="2 4" key="1">
    <citation type="submission" date="2015-02" db="EMBL/GenBank/DDBJ databases">
        <authorList>
            <person name="Chooi Y.-H."/>
        </authorList>
    </citation>
    <scope>NUCLEOTIDE SEQUENCE [LARGE SCALE GENOMIC DNA]</scope>
    <source>
        <strain evidence="2">E3</strain>
    </source>
</reference>
<evidence type="ECO:0000313" key="2">
    <source>
        <dbReference type="EMBL" id="CEP03668.1"/>
    </source>
</evidence>
<dbReference type="Proteomes" id="UP000290189">
    <property type="component" value="Unassembled WGS sequence"/>
</dbReference>
<dbReference type="EMBL" id="OVEO01000012">
    <property type="protein sequence ID" value="SPQ99633.1"/>
    <property type="molecule type" value="Genomic_DNA"/>
</dbReference>
<proteinExistence type="predicted"/>
<evidence type="ECO:0000313" key="4">
    <source>
        <dbReference type="Proteomes" id="UP000039324"/>
    </source>
</evidence>
<geneLocation type="mitochondrion" evidence="3"/>